<reference evidence="1 2" key="1">
    <citation type="submission" date="2013-02" db="EMBL/GenBank/DDBJ databases">
        <title>The Genome Sequence of Acinetobacter sp. NIPH 758.</title>
        <authorList>
            <consortium name="The Broad Institute Genome Sequencing Platform"/>
            <consortium name="The Broad Institute Genome Sequencing Center for Infectious Disease"/>
            <person name="Cerqueira G."/>
            <person name="Feldgarden M."/>
            <person name="Courvalin P."/>
            <person name="Perichon B."/>
            <person name="Grillot-Courvalin C."/>
            <person name="Clermont D."/>
            <person name="Rocha E."/>
            <person name="Yoon E.-J."/>
            <person name="Nemec A."/>
            <person name="Walker B."/>
            <person name="Young S.K."/>
            <person name="Zeng Q."/>
            <person name="Gargeya S."/>
            <person name="Fitzgerald M."/>
            <person name="Haas B."/>
            <person name="Abouelleil A."/>
            <person name="Alvarado L."/>
            <person name="Arachchi H.M."/>
            <person name="Berlin A.M."/>
            <person name="Chapman S.B."/>
            <person name="Dewar J."/>
            <person name="Goldberg J."/>
            <person name="Griggs A."/>
            <person name="Gujja S."/>
            <person name="Hansen M."/>
            <person name="Howarth C."/>
            <person name="Imamovic A."/>
            <person name="Larimer J."/>
            <person name="McCowan C."/>
            <person name="Murphy C."/>
            <person name="Neiman D."/>
            <person name="Pearson M."/>
            <person name="Priest M."/>
            <person name="Roberts A."/>
            <person name="Saif S."/>
            <person name="Shea T."/>
            <person name="Sisk P."/>
            <person name="Sykes S."/>
            <person name="Wortman J."/>
            <person name="Nusbaum C."/>
            <person name="Birren B."/>
        </authorList>
    </citation>
    <scope>NUCLEOTIDE SEQUENCE [LARGE SCALE GENOMIC DNA]</scope>
    <source>
        <strain evidence="1 2">NIPH 758</strain>
    </source>
</reference>
<protein>
    <submittedName>
        <fullName evidence="1">Uncharacterized protein</fullName>
    </submittedName>
</protein>
<name>N8WFG8_9GAMM</name>
<evidence type="ECO:0000313" key="2">
    <source>
        <dbReference type="Proteomes" id="UP000013049"/>
    </source>
</evidence>
<dbReference type="Proteomes" id="UP000013049">
    <property type="component" value="Unassembled WGS sequence"/>
</dbReference>
<dbReference type="HOGENOM" id="CLU_3387622_0_0_6"/>
<dbReference type="EMBL" id="APPC01000011">
    <property type="protein sequence ID" value="ENU93709.1"/>
    <property type="molecule type" value="Genomic_DNA"/>
</dbReference>
<organism evidence="1 2">
    <name type="scientific">Acinetobacter vivianii</name>
    <dbReference type="NCBI Taxonomy" id="1776742"/>
    <lineage>
        <taxon>Bacteria</taxon>
        <taxon>Pseudomonadati</taxon>
        <taxon>Pseudomonadota</taxon>
        <taxon>Gammaproteobacteria</taxon>
        <taxon>Moraxellales</taxon>
        <taxon>Moraxellaceae</taxon>
        <taxon>Acinetobacter</taxon>
    </lineage>
</organism>
<evidence type="ECO:0000313" key="1">
    <source>
        <dbReference type="EMBL" id="ENU93709.1"/>
    </source>
</evidence>
<accession>N8WFG8</accession>
<dbReference type="AlphaFoldDB" id="N8WFG8"/>
<comment type="caution">
    <text evidence="1">The sequence shown here is derived from an EMBL/GenBank/DDBJ whole genome shotgun (WGS) entry which is preliminary data.</text>
</comment>
<gene>
    <name evidence="1" type="ORF">F971_00605</name>
</gene>
<sequence>MLHLEQLKKVALEKINMKTSLEDVFLSVDFYD</sequence>
<proteinExistence type="predicted"/>